<evidence type="ECO:0000256" key="1">
    <source>
        <dbReference type="SAM" id="Phobius"/>
    </source>
</evidence>
<evidence type="ECO:0000313" key="3">
    <source>
        <dbReference type="Proteomes" id="UP000199657"/>
    </source>
</evidence>
<dbReference type="Pfam" id="PF03929">
    <property type="entry name" value="PepSY_TM"/>
    <property type="match status" value="1"/>
</dbReference>
<organism evidence="2 3">
    <name type="scientific">Aquisalimonas asiatica</name>
    <dbReference type="NCBI Taxonomy" id="406100"/>
    <lineage>
        <taxon>Bacteria</taxon>
        <taxon>Pseudomonadati</taxon>
        <taxon>Pseudomonadota</taxon>
        <taxon>Gammaproteobacteria</taxon>
        <taxon>Chromatiales</taxon>
        <taxon>Ectothiorhodospiraceae</taxon>
        <taxon>Aquisalimonas</taxon>
    </lineage>
</organism>
<proteinExistence type="predicted"/>
<evidence type="ECO:0000313" key="2">
    <source>
        <dbReference type="EMBL" id="SEO83711.1"/>
    </source>
</evidence>
<feature type="transmembrane region" description="Helical" evidence="1">
    <location>
        <begin position="390"/>
        <end position="412"/>
    </location>
</feature>
<dbReference type="Proteomes" id="UP000199657">
    <property type="component" value="Unassembled WGS sequence"/>
</dbReference>
<feature type="transmembrane region" description="Helical" evidence="1">
    <location>
        <begin position="455"/>
        <end position="473"/>
    </location>
</feature>
<gene>
    <name evidence="2" type="ORF">SAMN04488052_103285</name>
</gene>
<name>A0A1H8SYD9_9GAMM</name>
<dbReference type="STRING" id="406100.SAMN04488052_103285"/>
<feature type="transmembrane region" description="Helical" evidence="1">
    <location>
        <begin position="493"/>
        <end position="510"/>
    </location>
</feature>
<feature type="transmembrane region" description="Helical" evidence="1">
    <location>
        <begin position="424"/>
        <end position="443"/>
    </location>
</feature>
<feature type="transmembrane region" description="Helical" evidence="1">
    <location>
        <begin position="349"/>
        <end position="369"/>
    </location>
</feature>
<keyword evidence="3" id="KW-1185">Reference proteome</keyword>
<keyword evidence="1" id="KW-1133">Transmembrane helix</keyword>
<feature type="transmembrane region" description="Helical" evidence="1">
    <location>
        <begin position="12"/>
        <end position="36"/>
    </location>
</feature>
<dbReference type="PANTHER" id="PTHR34219:SF4">
    <property type="entry name" value="PEPSY DOMAIN-CONTAINING PROTEIN"/>
    <property type="match status" value="1"/>
</dbReference>
<feature type="transmembrane region" description="Helical" evidence="1">
    <location>
        <begin position="149"/>
        <end position="173"/>
    </location>
</feature>
<sequence>MKGGFRQSMAWVHTWAGLTLGWVLFFMFVTGTAGYFDTEIDRWMQPELPMAQHDTPATDVAAMGTSLLEDEAPDAARWVITLPIDRNEPYPRRFWQGADPEAGAVAASGNERFDATTGEPFNARATGGGQLLYQMHWRLHYLPRAVSDWLIGLATMFMLVAITTGIIIHKKIFKDFFTFRPGKGQRSWLDAHNVLSVLALPFHVMITYSGLIFMAFAYMPLVIAAIYGTDPEARQTAAQEVFSVPAVERSGESAPLTPLAPLIDSAEERWGPGVLRHVDIHHPGDRNAVIILRASHAQGPVRSGEELHFDGVSGELIDTVPAITSAPQAVWTTLLGLHEGLFAGPVLRWLYFFFGLLGTAMVGTGLVLWTVKRRQQAERKADGSHRGLVLVERLNPGMVAGLFTAVAAYFWANRLMPSDFPAREAWEAHALFLTWLVVLVASAARPPSRAWREQFALAGAAFASLPLLNLITTERHLGASLAAGDWPLAGFDLTALGLGAILAIVAWKLARRAHAQDRARAEATASHTHVEANS</sequence>
<keyword evidence="1" id="KW-0812">Transmembrane</keyword>
<dbReference type="OrthoDB" id="9776609at2"/>
<feature type="transmembrane region" description="Helical" evidence="1">
    <location>
        <begin position="194"/>
        <end position="227"/>
    </location>
</feature>
<dbReference type="PANTHER" id="PTHR34219">
    <property type="entry name" value="IRON-REGULATED INNER MEMBRANE PROTEIN-RELATED"/>
    <property type="match status" value="1"/>
</dbReference>
<dbReference type="AlphaFoldDB" id="A0A1H8SYD9"/>
<reference evidence="2 3" key="1">
    <citation type="submission" date="2016-10" db="EMBL/GenBank/DDBJ databases">
        <authorList>
            <person name="de Groot N.N."/>
        </authorList>
    </citation>
    <scope>NUCLEOTIDE SEQUENCE [LARGE SCALE GENOMIC DNA]</scope>
    <source>
        <strain evidence="2 3">CGMCC 1.6291</strain>
    </source>
</reference>
<dbReference type="InterPro" id="IPR005625">
    <property type="entry name" value="PepSY-ass_TM"/>
</dbReference>
<dbReference type="RefSeq" id="WP_091642665.1">
    <property type="nucleotide sequence ID" value="NZ_FOEG01000003.1"/>
</dbReference>
<protein>
    <submittedName>
        <fullName evidence="2">Uncharacterized iron-regulated membrane protein</fullName>
    </submittedName>
</protein>
<accession>A0A1H8SYD9</accession>
<dbReference type="EMBL" id="FOEG01000003">
    <property type="protein sequence ID" value="SEO83711.1"/>
    <property type="molecule type" value="Genomic_DNA"/>
</dbReference>
<keyword evidence="1" id="KW-0472">Membrane</keyword>